<dbReference type="Proteomes" id="UP000677913">
    <property type="component" value="Unassembled WGS sequence"/>
</dbReference>
<evidence type="ECO:0000256" key="3">
    <source>
        <dbReference type="ARBA" id="ARBA00022490"/>
    </source>
</evidence>
<dbReference type="Pfam" id="PF00152">
    <property type="entry name" value="tRNA-synt_2"/>
    <property type="match status" value="1"/>
</dbReference>
<dbReference type="GO" id="GO:0005524">
    <property type="term" value="F:ATP binding"/>
    <property type="evidence" value="ECO:0007669"/>
    <property type="project" value="UniProtKB-KW"/>
</dbReference>
<dbReference type="GO" id="GO:0004815">
    <property type="term" value="F:aspartate-tRNA ligase activity"/>
    <property type="evidence" value="ECO:0007669"/>
    <property type="project" value="InterPro"/>
</dbReference>
<keyword evidence="7" id="KW-0648">Protein biosynthesis</keyword>
<name>A0A8J7WNX4_9ACTN</name>
<dbReference type="Gene3D" id="3.30.930.10">
    <property type="entry name" value="Bira Bifunctional Protein, Domain 2"/>
    <property type="match status" value="1"/>
</dbReference>
<proteinExistence type="inferred from homology"/>
<comment type="similarity">
    <text evidence="2">Belongs to the class-II aminoacyl-tRNA synthetase family. Type 2 subfamily.</text>
</comment>
<dbReference type="PANTHER" id="PTHR43450">
    <property type="entry name" value="ASPARTYL-TRNA SYNTHETASE"/>
    <property type="match status" value="1"/>
</dbReference>
<feature type="region of interest" description="Disordered" evidence="9">
    <location>
        <begin position="1"/>
        <end position="54"/>
    </location>
</feature>
<dbReference type="InterPro" id="IPR004523">
    <property type="entry name" value="Asp-tRNA_synthase_2"/>
</dbReference>
<keyword evidence="4" id="KW-0436">Ligase</keyword>
<dbReference type="GO" id="GO:0017101">
    <property type="term" value="C:aminoacyl-tRNA synthetase multienzyme complex"/>
    <property type="evidence" value="ECO:0007669"/>
    <property type="project" value="TreeGrafter"/>
</dbReference>
<evidence type="ECO:0000256" key="9">
    <source>
        <dbReference type="SAM" id="MobiDB-lite"/>
    </source>
</evidence>
<dbReference type="GO" id="GO:0006422">
    <property type="term" value="P:aspartyl-tRNA aminoacylation"/>
    <property type="evidence" value="ECO:0007669"/>
    <property type="project" value="InterPro"/>
</dbReference>
<evidence type="ECO:0000313" key="12">
    <source>
        <dbReference type="Proteomes" id="UP000677913"/>
    </source>
</evidence>
<dbReference type="GO" id="GO:0005829">
    <property type="term" value="C:cytosol"/>
    <property type="evidence" value="ECO:0007669"/>
    <property type="project" value="TreeGrafter"/>
</dbReference>
<organism evidence="11 12">
    <name type="scientific">Actinocrinis puniceicyclus</name>
    <dbReference type="NCBI Taxonomy" id="977794"/>
    <lineage>
        <taxon>Bacteria</taxon>
        <taxon>Bacillati</taxon>
        <taxon>Actinomycetota</taxon>
        <taxon>Actinomycetes</taxon>
        <taxon>Catenulisporales</taxon>
        <taxon>Actinospicaceae</taxon>
        <taxon>Actinocrinis</taxon>
    </lineage>
</organism>
<evidence type="ECO:0000256" key="2">
    <source>
        <dbReference type="ARBA" id="ARBA00005312"/>
    </source>
</evidence>
<dbReference type="EMBL" id="JAGSXH010000029">
    <property type="protein sequence ID" value="MBS2963582.1"/>
    <property type="molecule type" value="Genomic_DNA"/>
</dbReference>
<comment type="subcellular location">
    <subcellularLocation>
        <location evidence="1">Cytoplasm</location>
    </subcellularLocation>
</comment>
<protein>
    <recommendedName>
        <fullName evidence="10">Aminoacyl-tRNA synthetase class II (D/K/N) domain-containing protein</fullName>
    </recommendedName>
</protein>
<dbReference type="GO" id="GO:0003723">
    <property type="term" value="F:RNA binding"/>
    <property type="evidence" value="ECO:0007669"/>
    <property type="project" value="TreeGrafter"/>
</dbReference>
<evidence type="ECO:0000256" key="4">
    <source>
        <dbReference type="ARBA" id="ARBA00022598"/>
    </source>
</evidence>
<reference evidence="11" key="1">
    <citation type="submission" date="2021-04" db="EMBL/GenBank/DDBJ databases">
        <title>Genome based classification of Actinospica acidithermotolerans sp. nov., an actinobacterium isolated from an Indonesian hot spring.</title>
        <authorList>
            <person name="Kusuma A.B."/>
            <person name="Putra K.E."/>
            <person name="Nafisah S."/>
            <person name="Loh J."/>
            <person name="Nouioui I."/>
            <person name="Goodfellow M."/>
        </authorList>
    </citation>
    <scope>NUCLEOTIDE SEQUENCE</scope>
    <source>
        <strain evidence="11">DSM 45618</strain>
    </source>
</reference>
<evidence type="ECO:0000259" key="10">
    <source>
        <dbReference type="Pfam" id="PF00152"/>
    </source>
</evidence>
<dbReference type="PANTHER" id="PTHR43450:SF1">
    <property type="entry name" value="ASPARTATE--TRNA LIGASE, CYTOPLASMIC"/>
    <property type="match status" value="1"/>
</dbReference>
<feature type="region of interest" description="Disordered" evidence="9">
    <location>
        <begin position="173"/>
        <end position="192"/>
    </location>
</feature>
<comment type="caution">
    <text evidence="11">The sequence shown here is derived from an EMBL/GenBank/DDBJ whole genome shotgun (WGS) entry which is preliminary data.</text>
</comment>
<dbReference type="PRINTS" id="PR01042">
    <property type="entry name" value="TRNASYNTHASP"/>
</dbReference>
<dbReference type="AlphaFoldDB" id="A0A8J7WNX4"/>
<feature type="compositionally biased region" description="Basic and acidic residues" evidence="9">
    <location>
        <begin position="19"/>
        <end position="29"/>
    </location>
</feature>
<dbReference type="InterPro" id="IPR045864">
    <property type="entry name" value="aa-tRNA-synth_II/BPL/LPL"/>
</dbReference>
<dbReference type="InterPro" id="IPR002312">
    <property type="entry name" value="Asp/Asn-tRNA-synth_IIb"/>
</dbReference>
<evidence type="ECO:0000256" key="5">
    <source>
        <dbReference type="ARBA" id="ARBA00022741"/>
    </source>
</evidence>
<sequence>MGPRGHPRGPGPGGQAHSQRPDRGGDRQRVRVRHPLPGQRPAVLPPAPSRRPERHESFDLLWKGIEITTGAQREHRYDLLVAQAREKGMDLEPLAGYLGCFRFGTPPHGGLGMGLSRVLMVSLGLPSIREASFLFRVSQPPRTVDVVPDAFTGAELDTPVALLRPVRRVDHATVTGGPARGRTRACRSRDSG</sequence>
<evidence type="ECO:0000256" key="1">
    <source>
        <dbReference type="ARBA" id="ARBA00004496"/>
    </source>
</evidence>
<evidence type="ECO:0000256" key="6">
    <source>
        <dbReference type="ARBA" id="ARBA00022840"/>
    </source>
</evidence>
<evidence type="ECO:0000313" key="11">
    <source>
        <dbReference type="EMBL" id="MBS2963582.1"/>
    </source>
</evidence>
<evidence type="ECO:0000256" key="8">
    <source>
        <dbReference type="ARBA" id="ARBA00023146"/>
    </source>
</evidence>
<accession>A0A8J7WNX4</accession>
<feature type="domain" description="Aminoacyl-tRNA synthetase class II (D/K/N)" evidence="10">
    <location>
        <begin position="50"/>
        <end position="133"/>
    </location>
</feature>
<gene>
    <name evidence="11" type="ORF">KGA66_11025</name>
</gene>
<keyword evidence="12" id="KW-1185">Reference proteome</keyword>
<keyword evidence="6" id="KW-0067">ATP-binding</keyword>
<keyword evidence="8" id="KW-0030">Aminoacyl-tRNA synthetase</keyword>
<keyword evidence="5" id="KW-0547">Nucleotide-binding</keyword>
<evidence type="ECO:0000256" key="7">
    <source>
        <dbReference type="ARBA" id="ARBA00022917"/>
    </source>
</evidence>
<dbReference type="InterPro" id="IPR004364">
    <property type="entry name" value="Aa-tRNA-synt_II"/>
</dbReference>
<dbReference type="SUPFAM" id="SSF55681">
    <property type="entry name" value="Class II aaRS and biotin synthetases"/>
    <property type="match status" value="1"/>
</dbReference>
<keyword evidence="3" id="KW-0963">Cytoplasm</keyword>